<comment type="subcellular location">
    <subcellularLocation>
        <location evidence="1">Cell membrane</location>
        <topology evidence="1">Multi-pass membrane protein</topology>
    </subcellularLocation>
</comment>
<evidence type="ECO:0000313" key="10">
    <source>
        <dbReference type="Proteomes" id="UP000236910"/>
    </source>
</evidence>
<reference evidence="9 10" key="1">
    <citation type="submission" date="2018-01" db="EMBL/GenBank/DDBJ databases">
        <title>Metagenomic assembled genomes from two thermal pools in the Uzon Caldera, Kamchatka, Russia.</title>
        <authorList>
            <person name="Wilkins L."/>
            <person name="Ettinger C."/>
        </authorList>
    </citation>
    <scope>NUCLEOTIDE SEQUENCE [LARGE SCALE GENOMIC DNA]</scope>
    <source>
        <strain evidence="9">ARK-10</strain>
    </source>
</reference>
<organism evidence="9 10">
    <name type="scientific">Caldisericum exile</name>
    <dbReference type="NCBI Taxonomy" id="693075"/>
    <lineage>
        <taxon>Bacteria</taxon>
        <taxon>Pseudomonadati</taxon>
        <taxon>Caldisericota/Cryosericota group</taxon>
        <taxon>Caldisericota</taxon>
        <taxon>Caldisericia</taxon>
        <taxon>Caldisericales</taxon>
        <taxon>Caldisericaceae</taxon>
        <taxon>Caldisericum</taxon>
    </lineage>
</organism>
<dbReference type="AlphaFoldDB" id="A0A2J6X752"/>
<dbReference type="PANTHER" id="PTHR43266">
    <property type="entry name" value="MACROLIDE-EFFLUX PROTEIN"/>
    <property type="match status" value="1"/>
</dbReference>
<feature type="transmembrane region" description="Helical" evidence="7">
    <location>
        <begin position="35"/>
        <end position="52"/>
    </location>
</feature>
<evidence type="ECO:0000256" key="7">
    <source>
        <dbReference type="SAM" id="Phobius"/>
    </source>
</evidence>
<evidence type="ECO:0000256" key="5">
    <source>
        <dbReference type="ARBA" id="ARBA00022989"/>
    </source>
</evidence>
<dbReference type="PROSITE" id="PS50850">
    <property type="entry name" value="MFS"/>
    <property type="match status" value="1"/>
</dbReference>
<proteinExistence type="predicted"/>
<dbReference type="GO" id="GO:0005886">
    <property type="term" value="C:plasma membrane"/>
    <property type="evidence" value="ECO:0007669"/>
    <property type="project" value="UniProtKB-SubCell"/>
</dbReference>
<sequence>NGSSVILGIVETIFGIGEILGGIIMSIWGGTKKKIKTLLLGIFVIALSQIFIGLSYSVITISVSGLLMGIANIFANASSQSIWQSIVPVNLQGRVFSARLFIAQFASLIPMLVSGPLVDNFLVRYFSNKNYLTMIFGVGKGPSIGFLAFLSGVLSIFVFIWAVKNLQVMNVEDLAQNYETKEVLI</sequence>
<dbReference type="EMBL" id="PNIX01000168">
    <property type="protein sequence ID" value="PMP82842.1"/>
    <property type="molecule type" value="Genomic_DNA"/>
</dbReference>
<dbReference type="SUPFAM" id="SSF103473">
    <property type="entry name" value="MFS general substrate transporter"/>
    <property type="match status" value="1"/>
</dbReference>
<evidence type="ECO:0000259" key="8">
    <source>
        <dbReference type="PROSITE" id="PS50850"/>
    </source>
</evidence>
<dbReference type="Proteomes" id="UP000236910">
    <property type="component" value="Unassembled WGS sequence"/>
</dbReference>
<dbReference type="PANTHER" id="PTHR43266:SF10">
    <property type="entry name" value="BACILYSIN EXPORTER BACE-RELATED"/>
    <property type="match status" value="1"/>
</dbReference>
<keyword evidence="4 7" id="KW-0812">Transmembrane</keyword>
<evidence type="ECO:0000256" key="1">
    <source>
        <dbReference type="ARBA" id="ARBA00004651"/>
    </source>
</evidence>
<feature type="transmembrane region" description="Helical" evidence="7">
    <location>
        <begin position="6"/>
        <end position="28"/>
    </location>
</feature>
<dbReference type="Gene3D" id="1.20.1250.20">
    <property type="entry name" value="MFS general substrate transporter like domains"/>
    <property type="match status" value="1"/>
</dbReference>
<accession>A0A2J6X752</accession>
<comment type="caution">
    <text evidence="9">The sequence shown here is derived from an EMBL/GenBank/DDBJ whole genome shotgun (WGS) entry which is preliminary data.</text>
</comment>
<feature type="non-terminal residue" evidence="9">
    <location>
        <position position="1"/>
    </location>
</feature>
<protein>
    <submittedName>
        <fullName evidence="9">MFS transporter</fullName>
    </submittedName>
</protein>
<name>A0A2J6X752_9BACT</name>
<evidence type="ECO:0000256" key="2">
    <source>
        <dbReference type="ARBA" id="ARBA00022448"/>
    </source>
</evidence>
<dbReference type="InterPro" id="IPR036259">
    <property type="entry name" value="MFS_trans_sf"/>
</dbReference>
<keyword evidence="3" id="KW-1003">Cell membrane</keyword>
<evidence type="ECO:0000256" key="4">
    <source>
        <dbReference type="ARBA" id="ARBA00022692"/>
    </source>
</evidence>
<feature type="domain" description="Major facilitator superfamily (MFS) profile" evidence="8">
    <location>
        <begin position="1"/>
        <end position="185"/>
    </location>
</feature>
<keyword evidence="6 7" id="KW-0472">Membrane</keyword>
<evidence type="ECO:0000313" key="9">
    <source>
        <dbReference type="EMBL" id="PMP82842.1"/>
    </source>
</evidence>
<keyword evidence="5 7" id="KW-1133">Transmembrane helix</keyword>
<feature type="transmembrane region" description="Helical" evidence="7">
    <location>
        <begin position="100"/>
        <end position="123"/>
    </location>
</feature>
<dbReference type="InterPro" id="IPR020846">
    <property type="entry name" value="MFS_dom"/>
</dbReference>
<gene>
    <name evidence="9" type="ORF">C0175_02870</name>
</gene>
<feature type="transmembrane region" description="Helical" evidence="7">
    <location>
        <begin position="143"/>
        <end position="163"/>
    </location>
</feature>
<dbReference type="GO" id="GO:0022857">
    <property type="term" value="F:transmembrane transporter activity"/>
    <property type="evidence" value="ECO:0007669"/>
    <property type="project" value="InterPro"/>
</dbReference>
<evidence type="ECO:0000256" key="3">
    <source>
        <dbReference type="ARBA" id="ARBA00022475"/>
    </source>
</evidence>
<evidence type="ECO:0000256" key="6">
    <source>
        <dbReference type="ARBA" id="ARBA00023136"/>
    </source>
</evidence>
<keyword evidence="2" id="KW-0813">Transport</keyword>